<evidence type="ECO:0000256" key="1">
    <source>
        <dbReference type="SAM" id="MobiDB-lite"/>
    </source>
</evidence>
<feature type="domain" description="Sec7/BIG1-like C-terminal" evidence="2">
    <location>
        <begin position="108"/>
        <end position="230"/>
    </location>
</feature>
<feature type="compositionally biased region" description="Acidic residues" evidence="1">
    <location>
        <begin position="312"/>
        <end position="323"/>
    </location>
</feature>
<dbReference type="EMBL" id="JH817165">
    <property type="protein sequence ID" value="EKC22823.1"/>
    <property type="molecule type" value="Genomic_DNA"/>
</dbReference>
<organism evidence="3">
    <name type="scientific">Magallana gigas</name>
    <name type="common">Pacific oyster</name>
    <name type="synonym">Crassostrea gigas</name>
    <dbReference type="NCBI Taxonomy" id="29159"/>
    <lineage>
        <taxon>Eukaryota</taxon>
        <taxon>Metazoa</taxon>
        <taxon>Spiralia</taxon>
        <taxon>Lophotrochozoa</taxon>
        <taxon>Mollusca</taxon>
        <taxon>Bivalvia</taxon>
        <taxon>Autobranchia</taxon>
        <taxon>Pteriomorphia</taxon>
        <taxon>Ostreida</taxon>
        <taxon>Ostreoidea</taxon>
        <taxon>Ostreidae</taxon>
        <taxon>Magallana</taxon>
    </lineage>
</organism>
<name>K1PM65_MAGGI</name>
<dbReference type="AlphaFoldDB" id="K1PM65"/>
<evidence type="ECO:0000259" key="2">
    <source>
        <dbReference type="Pfam" id="PF20252"/>
    </source>
</evidence>
<gene>
    <name evidence="3" type="ORF">CGI_10001410</name>
</gene>
<evidence type="ECO:0000313" key="3">
    <source>
        <dbReference type="EMBL" id="EKC22823.1"/>
    </source>
</evidence>
<reference evidence="3" key="1">
    <citation type="journal article" date="2012" name="Nature">
        <title>The oyster genome reveals stress adaptation and complexity of shell formation.</title>
        <authorList>
            <person name="Zhang G."/>
            <person name="Fang X."/>
            <person name="Guo X."/>
            <person name="Li L."/>
            <person name="Luo R."/>
            <person name="Xu F."/>
            <person name="Yang P."/>
            <person name="Zhang L."/>
            <person name="Wang X."/>
            <person name="Qi H."/>
            <person name="Xiong Z."/>
            <person name="Que H."/>
            <person name="Xie Y."/>
            <person name="Holland P.W."/>
            <person name="Paps J."/>
            <person name="Zhu Y."/>
            <person name="Wu F."/>
            <person name="Chen Y."/>
            <person name="Wang J."/>
            <person name="Peng C."/>
            <person name="Meng J."/>
            <person name="Yang L."/>
            <person name="Liu J."/>
            <person name="Wen B."/>
            <person name="Zhang N."/>
            <person name="Huang Z."/>
            <person name="Zhu Q."/>
            <person name="Feng Y."/>
            <person name="Mount A."/>
            <person name="Hedgecock D."/>
            <person name="Xu Z."/>
            <person name="Liu Y."/>
            <person name="Domazet-Loso T."/>
            <person name="Du Y."/>
            <person name="Sun X."/>
            <person name="Zhang S."/>
            <person name="Liu B."/>
            <person name="Cheng P."/>
            <person name="Jiang X."/>
            <person name="Li J."/>
            <person name="Fan D."/>
            <person name="Wang W."/>
            <person name="Fu W."/>
            <person name="Wang T."/>
            <person name="Wang B."/>
            <person name="Zhang J."/>
            <person name="Peng Z."/>
            <person name="Li Y."/>
            <person name="Li N."/>
            <person name="Wang J."/>
            <person name="Chen M."/>
            <person name="He Y."/>
            <person name="Tan F."/>
            <person name="Song X."/>
            <person name="Zheng Q."/>
            <person name="Huang R."/>
            <person name="Yang H."/>
            <person name="Du X."/>
            <person name="Chen L."/>
            <person name="Yang M."/>
            <person name="Gaffney P.M."/>
            <person name="Wang S."/>
            <person name="Luo L."/>
            <person name="She Z."/>
            <person name="Ming Y."/>
            <person name="Huang W."/>
            <person name="Zhang S."/>
            <person name="Huang B."/>
            <person name="Zhang Y."/>
            <person name="Qu T."/>
            <person name="Ni P."/>
            <person name="Miao G."/>
            <person name="Wang J."/>
            <person name="Wang Q."/>
            <person name="Steinberg C.E."/>
            <person name="Wang H."/>
            <person name="Li N."/>
            <person name="Qian L."/>
            <person name="Zhang G."/>
            <person name="Li Y."/>
            <person name="Yang H."/>
            <person name="Liu X."/>
            <person name="Wang J."/>
            <person name="Yin Y."/>
            <person name="Wang J."/>
        </authorList>
    </citation>
    <scope>NUCLEOTIDE SEQUENCE [LARGE SCALE GENOMIC DNA]</scope>
    <source>
        <strain evidence="3">05x7-T-G4-1.051#20</strain>
    </source>
</reference>
<sequence>MLSAGNFFTEEMWQISGVAMETALDVSTFHLRQLMLLFHVDSNNFYGDIAQVKVAMRRDSSPQETRRLRHLAHQVFLLDNQMSAHQQTDDVEEDKSFVFLLYKPGEDHRMISKLSVRNMLKMLDCLRNAYKTAVEFDSRPGLKFLIQKVARTEVAVNLYKQAGASIVFYIHSLLQICANIPDLTTVKVKQLSCSVQQNLLNNCYLNAKHNSSIAKVLASPDLFIQLLKAICDELCQSYVDILSDETSSCVDSMAEQQVFFLIAQPDDITDIVGKRKKSQTEDPKPKPSGHSQDLMSAAVPLQEQICPSSEGSTEDEQDVESSDSDYPTKSKRELREEQDSKVYTIATDSLIKSLMTEYKRRKQANAMPKFVKISKKTKKSKERKPMEFVDKVERQIEEQRKTSYMKDSEARIKSWTELLCSVLGLFHQLPEDQFRTLLPTVFNCITQLVCHAADQRLRDSVGQIVYRLGIILELTNESSEYKEETDPQKQRLQ</sequence>
<proteinExistence type="predicted"/>
<dbReference type="Pfam" id="PF20252">
    <property type="entry name" value="BIG2_C"/>
    <property type="match status" value="1"/>
</dbReference>
<dbReference type="InterPro" id="IPR046455">
    <property type="entry name" value="Sec7/BIG1-like_C"/>
</dbReference>
<accession>K1PM65</accession>
<feature type="region of interest" description="Disordered" evidence="1">
    <location>
        <begin position="306"/>
        <end position="338"/>
    </location>
</feature>
<protein>
    <submittedName>
        <fullName evidence="3">Brefeldin A-inhibited guanine nucleotide-exchange protein 3</fullName>
    </submittedName>
</protein>
<dbReference type="InParanoid" id="K1PM65"/>
<feature type="region of interest" description="Disordered" evidence="1">
    <location>
        <begin position="273"/>
        <end position="293"/>
    </location>
</feature>
<feature type="compositionally biased region" description="Basic and acidic residues" evidence="1">
    <location>
        <begin position="326"/>
        <end position="338"/>
    </location>
</feature>
<dbReference type="HOGENOM" id="CLU_528869_0_0_1"/>